<dbReference type="Proteomes" id="UP000076796">
    <property type="component" value="Unassembled WGS sequence"/>
</dbReference>
<dbReference type="OrthoDB" id="2663787at2"/>
<evidence type="ECO:0000313" key="2">
    <source>
        <dbReference type="Proteomes" id="UP000076796"/>
    </source>
</evidence>
<accession>A0A163DKD0</accession>
<organism evidence="1 2">
    <name type="scientific">Paenibacillus glucanolyticus</name>
    <dbReference type="NCBI Taxonomy" id="59843"/>
    <lineage>
        <taxon>Bacteria</taxon>
        <taxon>Bacillati</taxon>
        <taxon>Bacillota</taxon>
        <taxon>Bacilli</taxon>
        <taxon>Bacillales</taxon>
        <taxon>Paenibacillaceae</taxon>
        <taxon>Paenibacillus</taxon>
    </lineage>
</organism>
<dbReference type="AlphaFoldDB" id="A0A163DKD0"/>
<gene>
    <name evidence="1" type="ORF">AWU65_01305</name>
</gene>
<sequence>MWKNIDKGYYITLESCAQRECNGQKVINDIIKHYIEGEDEVKNNWIIIDTHFLSMNWDEYIRFRKGVELYRSQGFDIDETF</sequence>
<reference evidence="1" key="1">
    <citation type="journal article" date="2016" name="Genome Announc.">
        <title>Draft genomes of two strains of Paenibacillus glucanolyticus with capability to degrade lignocellulose.</title>
        <authorList>
            <person name="Mathews S.L."/>
            <person name="Pawlak J."/>
            <person name="Grunden A.M."/>
        </authorList>
    </citation>
    <scope>NUCLEOTIDE SEQUENCE [LARGE SCALE GENOMIC DNA]</scope>
    <source>
        <strain evidence="1">SLM1</strain>
    </source>
</reference>
<keyword evidence="2" id="KW-1185">Reference proteome</keyword>
<dbReference type="EMBL" id="LWMH01000003">
    <property type="protein sequence ID" value="KZS43286.1"/>
    <property type="molecule type" value="Genomic_DNA"/>
</dbReference>
<comment type="caution">
    <text evidence="1">The sequence shown here is derived from an EMBL/GenBank/DDBJ whole genome shotgun (WGS) entry which is preliminary data.</text>
</comment>
<proteinExistence type="predicted"/>
<name>A0A163DKD0_9BACL</name>
<dbReference type="RefSeq" id="WP_063480713.1">
    <property type="nucleotide sequence ID" value="NZ_CP147845.1"/>
</dbReference>
<protein>
    <submittedName>
        <fullName evidence="1">Uncharacterized protein</fullName>
    </submittedName>
</protein>
<dbReference type="GeneID" id="97555390"/>
<evidence type="ECO:0000313" key="1">
    <source>
        <dbReference type="EMBL" id="KZS43286.1"/>
    </source>
</evidence>